<dbReference type="GO" id="GO:0010997">
    <property type="term" value="F:anaphase-promoting complex binding"/>
    <property type="evidence" value="ECO:0007669"/>
    <property type="project" value="TreeGrafter"/>
</dbReference>
<feature type="compositionally biased region" description="Acidic residues" evidence="4">
    <location>
        <begin position="27"/>
        <end position="37"/>
    </location>
</feature>
<comment type="subcellular location">
    <subcellularLocation>
        <location evidence="1">Nucleus</location>
    </subcellularLocation>
</comment>
<dbReference type="GO" id="GO:0007095">
    <property type="term" value="P:mitotic G2 DNA damage checkpoint signaling"/>
    <property type="evidence" value="ECO:0007669"/>
    <property type="project" value="TreeGrafter"/>
</dbReference>
<dbReference type="OrthoDB" id="5984454at2759"/>
<proteinExistence type="predicted"/>
<gene>
    <name evidence="5" type="ORF">PACLA_8A067162</name>
</gene>
<sequence>MRSRVSKFPGTQKSKEDESENSKTAENEDSDIELENSDTEKDSAVQDNSEDEVFSDDEREADADDEMMDEDEMKKSKKYGITYGKKVHSIFNKDNFVDEEAELSGSDASSDEEEGSGDDELEEESDCEDLPSDEELQRQVNKVHLKSVIDEDKRELRELKERYLEDGDLYSEGGGRARNFKWQGLEDSQLDNKLLWGDDEIVDSALLSEAELERRKMKHERDQFLQEQLSREGDSQPADVDENSQNILNLIKDTSNAAADGITEKSEMPAPKRQDSTSTKLSQKRGSFLNRSKDQMSRLSSITAMKKTINSTRGFVFHAISPSSKAKENSGQKLQRSVSLSEPPNPKRPRLDRSMSNSIATGSLFAAMPV</sequence>
<dbReference type="AlphaFoldDB" id="A0A7D9EZK6"/>
<feature type="compositionally biased region" description="Polar residues" evidence="4">
    <location>
        <begin position="276"/>
        <end position="285"/>
    </location>
</feature>
<feature type="compositionally biased region" description="Acidic residues" evidence="4">
    <location>
        <begin position="109"/>
        <end position="134"/>
    </location>
</feature>
<feature type="compositionally biased region" description="Basic and acidic residues" evidence="4">
    <location>
        <begin position="13"/>
        <end position="26"/>
    </location>
</feature>
<protein>
    <submittedName>
        <fullName evidence="5">Uncharacterized protein</fullName>
    </submittedName>
</protein>
<evidence type="ECO:0000313" key="5">
    <source>
        <dbReference type="EMBL" id="CAB4020852.1"/>
    </source>
</evidence>
<feature type="compositionally biased region" description="Basic and acidic residues" evidence="4">
    <location>
        <begin position="262"/>
        <end position="275"/>
    </location>
</feature>
<feature type="region of interest" description="Disordered" evidence="4">
    <location>
        <begin position="1"/>
        <end position="79"/>
    </location>
</feature>
<dbReference type="EMBL" id="CACRXK020011155">
    <property type="protein sequence ID" value="CAB4020852.1"/>
    <property type="molecule type" value="Genomic_DNA"/>
</dbReference>
<keyword evidence="2" id="KW-0597">Phosphoprotein</keyword>
<dbReference type="Proteomes" id="UP001152795">
    <property type="component" value="Unassembled WGS sequence"/>
</dbReference>
<evidence type="ECO:0000256" key="2">
    <source>
        <dbReference type="ARBA" id="ARBA00022553"/>
    </source>
</evidence>
<dbReference type="InterPro" id="IPR024146">
    <property type="entry name" value="Claspin"/>
</dbReference>
<feature type="compositionally biased region" description="Basic and acidic residues" evidence="4">
    <location>
        <begin position="215"/>
        <end position="234"/>
    </location>
</feature>
<dbReference type="GO" id="GO:0005634">
    <property type="term" value="C:nucleus"/>
    <property type="evidence" value="ECO:0007669"/>
    <property type="project" value="UniProtKB-SubCell"/>
</dbReference>
<name>A0A7D9EZK6_PARCT</name>
<feature type="region of interest" description="Disordered" evidence="4">
    <location>
        <begin position="98"/>
        <end position="144"/>
    </location>
</feature>
<feature type="compositionally biased region" description="Polar residues" evidence="4">
    <location>
        <begin position="331"/>
        <end position="342"/>
    </location>
</feature>
<evidence type="ECO:0000256" key="1">
    <source>
        <dbReference type="ARBA" id="ARBA00004123"/>
    </source>
</evidence>
<evidence type="ECO:0000256" key="4">
    <source>
        <dbReference type="SAM" id="MobiDB-lite"/>
    </source>
</evidence>
<feature type="region of interest" description="Disordered" evidence="4">
    <location>
        <begin position="215"/>
        <end position="297"/>
    </location>
</feature>
<dbReference type="PANTHER" id="PTHR14396:SF10">
    <property type="entry name" value="CLASPIN"/>
    <property type="match status" value="1"/>
</dbReference>
<feature type="region of interest" description="Disordered" evidence="4">
    <location>
        <begin position="321"/>
        <end position="370"/>
    </location>
</feature>
<keyword evidence="3" id="KW-0539">Nucleus</keyword>
<organism evidence="5 6">
    <name type="scientific">Paramuricea clavata</name>
    <name type="common">Red gorgonian</name>
    <name type="synonym">Violescent sea-whip</name>
    <dbReference type="NCBI Taxonomy" id="317549"/>
    <lineage>
        <taxon>Eukaryota</taxon>
        <taxon>Metazoa</taxon>
        <taxon>Cnidaria</taxon>
        <taxon>Anthozoa</taxon>
        <taxon>Octocorallia</taxon>
        <taxon>Malacalcyonacea</taxon>
        <taxon>Plexauridae</taxon>
        <taxon>Paramuricea</taxon>
    </lineage>
</organism>
<reference evidence="5" key="1">
    <citation type="submission" date="2020-04" db="EMBL/GenBank/DDBJ databases">
        <authorList>
            <person name="Alioto T."/>
            <person name="Alioto T."/>
            <person name="Gomez Garrido J."/>
        </authorList>
    </citation>
    <scope>NUCLEOTIDE SEQUENCE</scope>
    <source>
        <strain evidence="5">A484AB</strain>
    </source>
</reference>
<evidence type="ECO:0000313" key="6">
    <source>
        <dbReference type="Proteomes" id="UP001152795"/>
    </source>
</evidence>
<accession>A0A7D9EZK6</accession>
<dbReference type="PANTHER" id="PTHR14396">
    <property type="entry name" value="CLASPIN"/>
    <property type="match status" value="1"/>
</dbReference>
<evidence type="ECO:0000256" key="3">
    <source>
        <dbReference type="ARBA" id="ARBA00023242"/>
    </source>
</evidence>
<comment type="caution">
    <text evidence="5">The sequence shown here is derived from an EMBL/GenBank/DDBJ whole genome shotgun (WGS) entry which is preliminary data.</text>
</comment>
<feature type="compositionally biased region" description="Acidic residues" evidence="4">
    <location>
        <begin position="48"/>
        <end position="71"/>
    </location>
</feature>
<keyword evidence="6" id="KW-1185">Reference proteome</keyword>
<feature type="compositionally biased region" description="Polar residues" evidence="4">
    <location>
        <begin position="243"/>
        <end position="257"/>
    </location>
</feature>
<dbReference type="GO" id="GO:0033314">
    <property type="term" value="P:mitotic DNA replication checkpoint signaling"/>
    <property type="evidence" value="ECO:0007669"/>
    <property type="project" value="TreeGrafter"/>
</dbReference>